<accession>A0A370DSL8</accession>
<evidence type="ECO:0000313" key="2">
    <source>
        <dbReference type="EMBL" id="RDH87454.1"/>
    </source>
</evidence>
<comment type="caution">
    <text evidence="2">The sequence shown here is derived from an EMBL/GenBank/DDBJ whole genome shotgun (WGS) entry which is preliminary data.</text>
</comment>
<proteinExistence type="predicted"/>
<dbReference type="Gene3D" id="2.130.10.10">
    <property type="entry name" value="YVTN repeat-like/Quinoprotein amine dehydrogenase"/>
    <property type="match status" value="2"/>
</dbReference>
<dbReference type="Pfam" id="PF10282">
    <property type="entry name" value="Lactonase"/>
    <property type="match status" value="1"/>
</dbReference>
<evidence type="ECO:0000256" key="1">
    <source>
        <dbReference type="SAM" id="SignalP"/>
    </source>
</evidence>
<dbReference type="AlphaFoldDB" id="A0A370DSL8"/>
<keyword evidence="3" id="KW-1185">Reference proteome</keyword>
<dbReference type="PANTHER" id="PTHR47197:SF3">
    <property type="entry name" value="DIHYDRO-HEME D1 DEHYDROGENASE"/>
    <property type="match status" value="1"/>
</dbReference>
<dbReference type="InterPro" id="IPR015943">
    <property type="entry name" value="WD40/YVTN_repeat-like_dom_sf"/>
</dbReference>
<dbReference type="EMBL" id="QFXE01000005">
    <property type="protein sequence ID" value="RDH87454.1"/>
    <property type="molecule type" value="Genomic_DNA"/>
</dbReference>
<evidence type="ECO:0000313" key="3">
    <source>
        <dbReference type="Proteomes" id="UP000254771"/>
    </source>
</evidence>
<dbReference type="Proteomes" id="UP000254771">
    <property type="component" value="Unassembled WGS sequence"/>
</dbReference>
<dbReference type="SUPFAM" id="SSF51004">
    <property type="entry name" value="C-terminal (heme d1) domain of cytochrome cd1-nitrite reductase"/>
    <property type="match status" value="1"/>
</dbReference>
<feature type="signal peptide" evidence="1">
    <location>
        <begin position="1"/>
        <end position="25"/>
    </location>
</feature>
<gene>
    <name evidence="2" type="ORF">DIZ78_02455</name>
</gene>
<dbReference type="InterPro" id="IPR019405">
    <property type="entry name" value="Lactonase_7-beta_prop"/>
</dbReference>
<evidence type="ECO:0008006" key="4">
    <source>
        <dbReference type="Google" id="ProtNLM"/>
    </source>
</evidence>
<sequence length="435" mass="48203">MRNKQHFKYTALLFSMFFTTINLHAAHGPQHAGSNHLNPGYVNQDGYVSDNIYGVKNLAYYGDWDANRVFIIDVDNMELLKTVEGTGDGPYGIDQQGVSKAYALTRKTESVTVVDNYDIENVGQIQLEHKPRSTNFNADTGLSLISGGDKVMTSIIRVDHGVVTKVVGYNELSEPHDYGGSLATGHPLWVDDQRFFMLDRAARQIQLWNRNGDLLSTLAAPTSVHHIFKSPLDADNDTFFAVAEGNQEAQISPSILRFDIKRKRMVKTGEAILSDYDPEMLNPAEMGAHHADFHPDGIHIYIGSTEGHVFVVNKDSMSVETMIETGIGSGHTTFAPMRDLAFVTNHNDTYMTVIDTTDHSWLKNIEVASSASPDYKSQAHTSAVSPDMKYFYSSASHDGVFFEIDMETLEVTRTLDLGGNALMGSFIWDGDGVNM</sequence>
<protein>
    <recommendedName>
        <fullName evidence="4">Methanethiol oxidase</fullName>
    </recommendedName>
</protein>
<organism evidence="2 3">
    <name type="scientific">endosymbiont of Escarpia spicata</name>
    <dbReference type="NCBI Taxonomy" id="2200908"/>
    <lineage>
        <taxon>Bacteria</taxon>
        <taxon>Pseudomonadati</taxon>
        <taxon>Pseudomonadota</taxon>
        <taxon>Gammaproteobacteria</taxon>
        <taxon>sulfur-oxidizing symbionts</taxon>
    </lineage>
</organism>
<dbReference type="PANTHER" id="PTHR47197">
    <property type="entry name" value="PROTEIN NIRF"/>
    <property type="match status" value="1"/>
</dbReference>
<keyword evidence="1" id="KW-0732">Signal</keyword>
<dbReference type="InterPro" id="IPR011048">
    <property type="entry name" value="Haem_d1_sf"/>
</dbReference>
<dbReference type="InterPro" id="IPR051200">
    <property type="entry name" value="Host-pathogen_enzymatic-act"/>
</dbReference>
<reference evidence="2 3" key="1">
    <citation type="journal article" date="2018" name="ISME J.">
        <title>Endosymbiont genomes yield clues of tubeworm success.</title>
        <authorList>
            <person name="Li Y."/>
            <person name="Liles M.R."/>
            <person name="Halanych K.M."/>
        </authorList>
    </citation>
    <scope>NUCLEOTIDE SEQUENCE [LARGE SCALE GENOMIC DNA]</scope>
    <source>
        <strain evidence="2">A1462</strain>
    </source>
</reference>
<dbReference type="InterPro" id="IPR011044">
    <property type="entry name" value="Quino_amine_DH_bsu"/>
</dbReference>
<name>A0A370DSL8_9GAMM</name>
<feature type="chain" id="PRO_5016818475" description="Methanethiol oxidase" evidence="1">
    <location>
        <begin position="26"/>
        <end position="435"/>
    </location>
</feature>
<dbReference type="SUPFAM" id="SSF50969">
    <property type="entry name" value="YVTN repeat-like/Quinoprotein amine dehydrogenase"/>
    <property type="match status" value="1"/>
</dbReference>